<dbReference type="AlphaFoldDB" id="A0A5C5ZL94"/>
<organism evidence="2 3">
    <name type="scientific">Neorhodopirellula pilleata</name>
    <dbReference type="NCBI Taxonomy" id="2714738"/>
    <lineage>
        <taxon>Bacteria</taxon>
        <taxon>Pseudomonadati</taxon>
        <taxon>Planctomycetota</taxon>
        <taxon>Planctomycetia</taxon>
        <taxon>Pirellulales</taxon>
        <taxon>Pirellulaceae</taxon>
        <taxon>Neorhodopirellula</taxon>
    </lineage>
</organism>
<reference evidence="2 3" key="1">
    <citation type="submission" date="2019-02" db="EMBL/GenBank/DDBJ databases">
        <title>Deep-cultivation of Planctomycetes and their phenomic and genomic characterization uncovers novel biology.</title>
        <authorList>
            <person name="Wiegand S."/>
            <person name="Jogler M."/>
            <person name="Boedeker C."/>
            <person name="Pinto D."/>
            <person name="Vollmers J."/>
            <person name="Rivas-Marin E."/>
            <person name="Kohn T."/>
            <person name="Peeters S.H."/>
            <person name="Heuer A."/>
            <person name="Rast P."/>
            <person name="Oberbeckmann S."/>
            <person name="Bunk B."/>
            <person name="Jeske O."/>
            <person name="Meyerdierks A."/>
            <person name="Storesund J.E."/>
            <person name="Kallscheuer N."/>
            <person name="Luecker S."/>
            <person name="Lage O.M."/>
            <person name="Pohl T."/>
            <person name="Merkel B.J."/>
            <person name="Hornburger P."/>
            <person name="Mueller R.-W."/>
            <person name="Bruemmer F."/>
            <person name="Labrenz M."/>
            <person name="Spormann A.M."/>
            <person name="Op Den Camp H."/>
            <person name="Overmann J."/>
            <person name="Amann R."/>
            <person name="Jetten M.S.M."/>
            <person name="Mascher T."/>
            <person name="Medema M.H."/>
            <person name="Devos D.P."/>
            <person name="Kaster A.-K."/>
            <person name="Ovreas L."/>
            <person name="Rohde M."/>
            <person name="Galperin M.Y."/>
            <person name="Jogler C."/>
        </authorList>
    </citation>
    <scope>NUCLEOTIDE SEQUENCE [LARGE SCALE GENOMIC DNA]</scope>
    <source>
        <strain evidence="2 3">Pla100</strain>
    </source>
</reference>
<accession>A0A5C5ZL94</accession>
<evidence type="ECO:0000313" key="2">
    <source>
        <dbReference type="EMBL" id="TWT87968.1"/>
    </source>
</evidence>
<dbReference type="PANTHER" id="PTHR35038">
    <property type="entry name" value="DISSIMILATORY SULFITE REDUCTASE SIRA"/>
    <property type="match status" value="1"/>
</dbReference>
<evidence type="ECO:0000256" key="1">
    <source>
        <dbReference type="ARBA" id="ARBA00022729"/>
    </source>
</evidence>
<keyword evidence="1" id="KW-0732">Signal</keyword>
<dbReference type="SUPFAM" id="SSF48452">
    <property type="entry name" value="TPR-like"/>
    <property type="match status" value="1"/>
</dbReference>
<dbReference type="Gene3D" id="1.25.40.10">
    <property type="entry name" value="Tetratricopeptide repeat domain"/>
    <property type="match status" value="1"/>
</dbReference>
<dbReference type="SUPFAM" id="SSF48695">
    <property type="entry name" value="Multiheme cytochromes"/>
    <property type="match status" value="1"/>
</dbReference>
<proteinExistence type="predicted"/>
<sequence>MTRIESRFTSSRCLSRLGSSASILLLFASCTLGCFRETARQTTPESDAGTWQVSHELIQVNRPFDEPASISKLDAGSDQEPHDERVYPQGSIGTDACVACHREQAATYSLTTHARAGRPIEQSNIAVEHSWDDERSGRRFEVRLSDDVMEHHEMIRLSDSVTVAHQAAKVSFEFGSGTHAHTYIFRDGAFACESPLTWYADGGNWNLSPGYDPLTRPSFDRQITIGCIYCHAGRVQIYNGNPNHFKIVEPSIGCERCHGPGAGHVDRYQHQSELERATKLSRDTESTLPSPESEPEFDVADLVVNPASLGRNESEAICAQCHLQGAVLVVAQGADLWDYRPGQLLAENRTDFQSQATSDGFRIVGHTEQMHASRCYQESSTLTCITCHDPHRHGNLVDLRAEYQRACLACHSDESCHVESAIRLEKVGNDCSSCHMPKRPTNVTHAALHDHRIAVHHESFELAGRRVPIDRMAESSVAGESAGTILFPILNSPEVSAKEKDRRWALATHHFYFNDLQKQTIAQDMKRAQAVLLRLHREGEPDADRDVALARDYFDAGMIGPAEQLAKAIMRTEFGQRDAVINATDILARIAMQQQDNAVALQHYDRLTKIRRVAGDHYLLGVCLINAGRTQESIEALLLSLRIDPLLELAHEQLAVLFEHHGDPTRGDAHRKALREIRSFRRSYPSTAP</sequence>
<protein>
    <recommendedName>
        <fullName evidence="4">Tetratricopeptide repeat protein</fullName>
    </recommendedName>
</protein>
<dbReference type="PROSITE" id="PS51257">
    <property type="entry name" value="PROKAR_LIPOPROTEIN"/>
    <property type="match status" value="1"/>
</dbReference>
<dbReference type="Gene3D" id="1.10.1130.10">
    <property type="entry name" value="Flavocytochrome C3, Chain A"/>
    <property type="match status" value="1"/>
</dbReference>
<evidence type="ECO:0000313" key="3">
    <source>
        <dbReference type="Proteomes" id="UP000316213"/>
    </source>
</evidence>
<keyword evidence="3" id="KW-1185">Reference proteome</keyword>
<dbReference type="InterPro" id="IPR051829">
    <property type="entry name" value="Multiheme_Cytochr_ET"/>
</dbReference>
<comment type="caution">
    <text evidence="2">The sequence shown here is derived from an EMBL/GenBank/DDBJ whole genome shotgun (WGS) entry which is preliminary data.</text>
</comment>
<gene>
    <name evidence="2" type="ORF">Pla100_58200</name>
</gene>
<name>A0A5C5ZL94_9BACT</name>
<dbReference type="InterPro" id="IPR011990">
    <property type="entry name" value="TPR-like_helical_dom_sf"/>
</dbReference>
<dbReference type="InterPro" id="IPR036280">
    <property type="entry name" value="Multihaem_cyt_sf"/>
</dbReference>
<dbReference type="PANTHER" id="PTHR35038:SF8">
    <property type="entry name" value="C-TYPE POLYHEME CYTOCHROME OMCC"/>
    <property type="match status" value="1"/>
</dbReference>
<dbReference type="Proteomes" id="UP000316213">
    <property type="component" value="Unassembled WGS sequence"/>
</dbReference>
<dbReference type="EMBL" id="SJPM01000023">
    <property type="protein sequence ID" value="TWT87968.1"/>
    <property type="molecule type" value="Genomic_DNA"/>
</dbReference>
<evidence type="ECO:0008006" key="4">
    <source>
        <dbReference type="Google" id="ProtNLM"/>
    </source>
</evidence>